<dbReference type="PANTHER" id="PTHR43240">
    <property type="entry name" value="1,4-DIHYDROXY-2-NAPHTHOYL-COA THIOESTERASE 1"/>
    <property type="match status" value="1"/>
</dbReference>
<reference evidence="3 4" key="1">
    <citation type="submission" date="2018-06" db="EMBL/GenBank/DDBJ databases">
        <authorList>
            <consortium name="Pathogen Informatics"/>
            <person name="Doyle S."/>
        </authorList>
    </citation>
    <scope>NUCLEOTIDE SEQUENCE [LARGE SCALE GENOMIC DNA]</scope>
    <source>
        <strain evidence="3 4">NCTC13043</strain>
    </source>
</reference>
<dbReference type="PANTHER" id="PTHR43240:SF5">
    <property type="entry name" value="1,4-DIHYDROXY-2-NAPHTHOYL-COA THIOESTERASE 1"/>
    <property type="match status" value="1"/>
</dbReference>
<evidence type="ECO:0000313" key="3">
    <source>
        <dbReference type="EMBL" id="SUC11797.1"/>
    </source>
</evidence>
<dbReference type="NCBIfam" id="TIGR00369">
    <property type="entry name" value="unchar_dom_1"/>
    <property type="match status" value="1"/>
</dbReference>
<dbReference type="Proteomes" id="UP000254235">
    <property type="component" value="Unassembled WGS sequence"/>
</dbReference>
<dbReference type="InterPro" id="IPR003736">
    <property type="entry name" value="PAAI_dom"/>
</dbReference>
<gene>
    <name evidence="3" type="ORF">NCTC13043_00657</name>
</gene>
<protein>
    <submittedName>
        <fullName evidence="3">Esterase HI_1161</fullName>
        <ecNumber evidence="3">3.1.2.-</ecNumber>
    </submittedName>
</protein>
<dbReference type="Pfam" id="PF03061">
    <property type="entry name" value="4HBT"/>
    <property type="match status" value="1"/>
</dbReference>
<dbReference type="EMBL" id="UGTP01000001">
    <property type="protein sequence ID" value="SUC11797.1"/>
    <property type="molecule type" value="Genomic_DNA"/>
</dbReference>
<dbReference type="EC" id="3.1.2.-" evidence="3"/>
<evidence type="ECO:0000256" key="2">
    <source>
        <dbReference type="ARBA" id="ARBA00022801"/>
    </source>
</evidence>
<accession>A0A379EZI1</accession>
<comment type="similarity">
    <text evidence="1">Belongs to the thioesterase PaaI family.</text>
</comment>
<dbReference type="OrthoDB" id="9798208at2"/>
<dbReference type="SUPFAM" id="SSF54637">
    <property type="entry name" value="Thioesterase/thiol ester dehydrase-isomerase"/>
    <property type="match status" value="1"/>
</dbReference>
<dbReference type="InterPro" id="IPR006683">
    <property type="entry name" value="Thioestr_dom"/>
</dbReference>
<dbReference type="CDD" id="cd03443">
    <property type="entry name" value="PaaI_thioesterase"/>
    <property type="match status" value="1"/>
</dbReference>
<dbReference type="GO" id="GO:0061522">
    <property type="term" value="F:1,4-dihydroxy-2-naphthoyl-CoA thioesterase activity"/>
    <property type="evidence" value="ECO:0007669"/>
    <property type="project" value="TreeGrafter"/>
</dbReference>
<dbReference type="RefSeq" id="WP_115082994.1">
    <property type="nucleotide sequence ID" value="NZ_CAJPLF010000039.1"/>
</dbReference>
<sequence length="139" mass="15054">MNVEKYSTILENEEGLSRTLGMHFISTPEPDTLMARMAVGDCNRQTFGFLSGGATLALAENVAGLGSMILCNGKMALGINVSGNHVKAVPYGGMVTAYARILHQGHKLHVWHIDVKDSEGELISSVQVTNYIVHSNRKL</sequence>
<name>A0A379EZI1_9BACT</name>
<dbReference type="Gene3D" id="3.10.129.10">
    <property type="entry name" value="Hotdog Thioesterase"/>
    <property type="match status" value="1"/>
</dbReference>
<dbReference type="InterPro" id="IPR029069">
    <property type="entry name" value="HotDog_dom_sf"/>
</dbReference>
<evidence type="ECO:0000256" key="1">
    <source>
        <dbReference type="ARBA" id="ARBA00008324"/>
    </source>
</evidence>
<proteinExistence type="inferred from homology"/>
<dbReference type="GO" id="GO:0005829">
    <property type="term" value="C:cytosol"/>
    <property type="evidence" value="ECO:0007669"/>
    <property type="project" value="TreeGrafter"/>
</dbReference>
<dbReference type="AlphaFoldDB" id="A0A379EZI1"/>
<evidence type="ECO:0000313" key="4">
    <source>
        <dbReference type="Proteomes" id="UP000254235"/>
    </source>
</evidence>
<keyword evidence="2 3" id="KW-0378">Hydrolase</keyword>
<organism evidence="3 4">
    <name type="scientific">Prevotella pallens</name>
    <dbReference type="NCBI Taxonomy" id="60133"/>
    <lineage>
        <taxon>Bacteria</taxon>
        <taxon>Pseudomonadati</taxon>
        <taxon>Bacteroidota</taxon>
        <taxon>Bacteroidia</taxon>
        <taxon>Bacteroidales</taxon>
        <taxon>Prevotellaceae</taxon>
        <taxon>Prevotella</taxon>
    </lineage>
</organism>
<dbReference type="GeneID" id="78570378"/>